<dbReference type="Proteomes" id="UP000441925">
    <property type="component" value="Unassembled WGS sequence"/>
</dbReference>
<dbReference type="SUPFAM" id="SSF55424">
    <property type="entry name" value="FAD/NAD-linked reductases, dimerisation (C-terminal) domain"/>
    <property type="match status" value="1"/>
</dbReference>
<evidence type="ECO:0000313" key="9">
    <source>
        <dbReference type="Proteomes" id="UP000441925"/>
    </source>
</evidence>
<dbReference type="PRINTS" id="PR00411">
    <property type="entry name" value="PNDRDTASEI"/>
</dbReference>
<dbReference type="AlphaFoldDB" id="A0A6N7VF64"/>
<dbReference type="SMART" id="SM00450">
    <property type="entry name" value="RHOD"/>
    <property type="match status" value="1"/>
</dbReference>
<feature type="domain" description="Rhodanese" evidence="7">
    <location>
        <begin position="462"/>
        <end position="549"/>
    </location>
</feature>
<gene>
    <name evidence="8" type="ORF">FYJ26_03715</name>
</gene>
<keyword evidence="5" id="KW-0560">Oxidoreductase</keyword>
<dbReference type="SUPFAM" id="SSF52821">
    <property type="entry name" value="Rhodanese/Cell cycle control phosphatase"/>
    <property type="match status" value="1"/>
</dbReference>
<dbReference type="Pfam" id="PF07992">
    <property type="entry name" value="Pyr_redox_2"/>
    <property type="match status" value="1"/>
</dbReference>
<comment type="caution">
    <text evidence="8">The sequence shown here is derived from an EMBL/GenBank/DDBJ whole genome shotgun (WGS) entry which is preliminary data.</text>
</comment>
<organism evidence="8 9">
    <name type="scientific">Anaerococcus porci</name>
    <dbReference type="NCBI Taxonomy" id="2652269"/>
    <lineage>
        <taxon>Bacteria</taxon>
        <taxon>Bacillati</taxon>
        <taxon>Bacillota</taxon>
        <taxon>Tissierellia</taxon>
        <taxon>Tissierellales</taxon>
        <taxon>Peptoniphilaceae</taxon>
        <taxon>Anaerococcus</taxon>
    </lineage>
</organism>
<dbReference type="PRINTS" id="PR00368">
    <property type="entry name" value="FADPNR"/>
</dbReference>
<keyword evidence="4" id="KW-0274">FAD</keyword>
<comment type="cofactor">
    <cofactor evidence="1">
        <name>FAD</name>
        <dbReference type="ChEBI" id="CHEBI:57692"/>
    </cofactor>
</comment>
<dbReference type="PANTHER" id="PTHR43429:SF1">
    <property type="entry name" value="NAD(P)H SULFUR OXIDOREDUCTASE (COA-DEPENDENT)"/>
    <property type="match status" value="1"/>
</dbReference>
<dbReference type="InterPro" id="IPR016156">
    <property type="entry name" value="FAD/NAD-linked_Rdtase_dimer_sf"/>
</dbReference>
<dbReference type="SUPFAM" id="SSF51905">
    <property type="entry name" value="FAD/NAD(P)-binding domain"/>
    <property type="match status" value="2"/>
</dbReference>
<sequence>MKIVIIGAVAAGATAATNIRKISKDSEIILLEKGRDTSFKNCEIPYYLSEMVKDSKDLIARNPEAFKKNNDIDARNFNEAISIDRDKKEVLVNDIKNDKTYTESYDKLIIATGASPFIPDSIKGLDKDRENVFKVENVVDVERIRAYIKEKNAKKIIVNGAGFIGIEAAENLNELDGVDIYLIVRSRVLEANIDEELAGFVEENIRKHINMIKNDEIIKVEDDELILKSGKKLDYDVLINAIGIKPNSEIAKKAGLKLTESGAIDTDRNFLTNDPDIYAIGDVIEVYNPLTRKNGKLNLAWPAHREAKFVAKHIFNMAGKSPSFIGSFSLRSFDINIASTGLSRKVLESENIAFESTLIRHNDSVDILPYSKPMNMKILFDSHTGLIYGIQAVGEGDVVKRIDIVAGLVGMGADIYDLYDTELSYQPIFSTPEDALNTLASQAIDIFEGDLKHVNLYELKDKINDFRIIDIRSKEAFDKSHIRGAENIESSKIRENLDLINKDEKTLLYCNSSNIAKSLTKFLISQGFNKVYMLEGSMVFLEKYVDVLGLDLLER</sequence>
<keyword evidence="8" id="KW-0503">Monooxygenase</keyword>
<evidence type="ECO:0000256" key="6">
    <source>
        <dbReference type="ARBA" id="ARBA00023284"/>
    </source>
</evidence>
<reference evidence="8 9" key="1">
    <citation type="submission" date="2019-08" db="EMBL/GenBank/DDBJ databases">
        <title>In-depth cultivation of the pig gut microbiome towards novel bacterial diversity and tailored functional studies.</title>
        <authorList>
            <person name="Wylensek D."/>
            <person name="Hitch T.C.A."/>
            <person name="Clavel T."/>
        </authorList>
    </citation>
    <scope>NUCLEOTIDE SEQUENCE [LARGE SCALE GENOMIC DNA]</scope>
    <source>
        <strain evidence="8 9">WCA-380-WT-2B</strain>
    </source>
</reference>
<dbReference type="Pfam" id="PF02852">
    <property type="entry name" value="Pyr_redox_dim"/>
    <property type="match status" value="1"/>
</dbReference>
<dbReference type="GO" id="GO:0004497">
    <property type="term" value="F:monooxygenase activity"/>
    <property type="evidence" value="ECO:0007669"/>
    <property type="project" value="UniProtKB-KW"/>
</dbReference>
<keyword evidence="9" id="KW-1185">Reference proteome</keyword>
<evidence type="ECO:0000256" key="5">
    <source>
        <dbReference type="ARBA" id="ARBA00023002"/>
    </source>
</evidence>
<dbReference type="InterPro" id="IPR036188">
    <property type="entry name" value="FAD/NAD-bd_sf"/>
</dbReference>
<comment type="similarity">
    <text evidence="2">Belongs to the class-III pyridine nucleotide-disulfide oxidoreductase family.</text>
</comment>
<dbReference type="RefSeq" id="WP_154539737.1">
    <property type="nucleotide sequence ID" value="NZ_VULQ01000003.1"/>
</dbReference>
<dbReference type="EMBL" id="VULQ01000003">
    <property type="protein sequence ID" value="MSS77521.1"/>
    <property type="molecule type" value="Genomic_DNA"/>
</dbReference>
<name>A0A6N7VF64_9FIRM</name>
<dbReference type="InterPro" id="IPR023753">
    <property type="entry name" value="FAD/NAD-binding_dom"/>
</dbReference>
<evidence type="ECO:0000313" key="8">
    <source>
        <dbReference type="EMBL" id="MSS77521.1"/>
    </source>
</evidence>
<dbReference type="InterPro" id="IPR050260">
    <property type="entry name" value="FAD-bd_OxRdtase"/>
</dbReference>
<proteinExistence type="inferred from homology"/>
<dbReference type="PROSITE" id="PS50206">
    <property type="entry name" value="RHODANESE_3"/>
    <property type="match status" value="1"/>
</dbReference>
<dbReference type="Gene3D" id="3.40.250.10">
    <property type="entry name" value="Rhodanese-like domain"/>
    <property type="match status" value="1"/>
</dbReference>
<evidence type="ECO:0000256" key="3">
    <source>
        <dbReference type="ARBA" id="ARBA00022630"/>
    </source>
</evidence>
<protein>
    <submittedName>
        <fullName evidence="8">SidA/IucD/PvdA family monooxygenase</fullName>
    </submittedName>
</protein>
<accession>A0A6N7VF64</accession>
<dbReference type="PANTHER" id="PTHR43429">
    <property type="entry name" value="PYRIDINE NUCLEOTIDE-DISULFIDE OXIDOREDUCTASE DOMAIN-CONTAINING"/>
    <property type="match status" value="1"/>
</dbReference>
<keyword evidence="3" id="KW-0285">Flavoprotein</keyword>
<dbReference type="Pfam" id="PF00581">
    <property type="entry name" value="Rhodanese"/>
    <property type="match status" value="1"/>
</dbReference>
<evidence type="ECO:0000256" key="1">
    <source>
        <dbReference type="ARBA" id="ARBA00001974"/>
    </source>
</evidence>
<dbReference type="InterPro" id="IPR036873">
    <property type="entry name" value="Rhodanese-like_dom_sf"/>
</dbReference>
<dbReference type="Gene3D" id="3.50.50.60">
    <property type="entry name" value="FAD/NAD(P)-binding domain"/>
    <property type="match status" value="2"/>
</dbReference>
<dbReference type="CDD" id="cd00158">
    <property type="entry name" value="RHOD"/>
    <property type="match status" value="1"/>
</dbReference>
<evidence type="ECO:0000256" key="4">
    <source>
        <dbReference type="ARBA" id="ARBA00022827"/>
    </source>
</evidence>
<dbReference type="InterPro" id="IPR001763">
    <property type="entry name" value="Rhodanese-like_dom"/>
</dbReference>
<evidence type="ECO:0000259" key="7">
    <source>
        <dbReference type="PROSITE" id="PS50206"/>
    </source>
</evidence>
<dbReference type="InterPro" id="IPR004099">
    <property type="entry name" value="Pyr_nucl-diS_OxRdtase_dimer"/>
</dbReference>
<keyword evidence="6" id="KW-0676">Redox-active center</keyword>
<evidence type="ECO:0000256" key="2">
    <source>
        <dbReference type="ARBA" id="ARBA00009130"/>
    </source>
</evidence>